<sequence>MMAQEQVRTNAGGAILFDSAASSQVDDDWFMPSHWRELGALRMQTGGRGGVALVGTPAGEGVLRHYRRGGMVARLMGDRYLWTGAERTRSFAEFRLLASMAREGLPVPAPIAARYRRQGPFYTADLITRHVASARTLAECLAWGRLDAELAQRTGELVARFHRAGVWHADLNAHNILVAESQLYLIDFDRGERRPPAEAWRTANLQRLRRSLVKLGAMAESEAVFEKTLWQPLEQGYTATFGVGGDEP</sequence>
<evidence type="ECO:0000313" key="17">
    <source>
        <dbReference type="Proteomes" id="UP000199477"/>
    </source>
</evidence>
<evidence type="ECO:0000256" key="5">
    <source>
        <dbReference type="ARBA" id="ARBA00022475"/>
    </source>
</evidence>
<name>A0A1I1Y1Q6_9GAMM</name>
<proteinExistence type="inferred from homology"/>
<gene>
    <name evidence="15" type="primary">kdkA</name>
    <name evidence="16" type="ORF">SAMN02799615_00461</name>
</gene>
<keyword evidence="17" id="KW-1185">Reference proteome</keyword>
<evidence type="ECO:0000256" key="8">
    <source>
        <dbReference type="ARBA" id="ARBA00022741"/>
    </source>
</evidence>
<dbReference type="NCBIfam" id="NF002475">
    <property type="entry name" value="PRK01723.1"/>
    <property type="match status" value="1"/>
</dbReference>
<dbReference type="STRING" id="500610.SAMN02799615_00461"/>
<keyword evidence="7 15" id="KW-0808">Transferase</keyword>
<dbReference type="SUPFAM" id="SSF56112">
    <property type="entry name" value="Protein kinase-like (PK-like)"/>
    <property type="match status" value="1"/>
</dbReference>
<evidence type="ECO:0000256" key="13">
    <source>
        <dbReference type="ARBA" id="ARBA00029511"/>
    </source>
</evidence>
<evidence type="ECO:0000256" key="1">
    <source>
        <dbReference type="ARBA" id="ARBA00004515"/>
    </source>
</evidence>
<dbReference type="GO" id="GO:0005886">
    <property type="term" value="C:plasma membrane"/>
    <property type="evidence" value="ECO:0007669"/>
    <property type="project" value="UniProtKB-SubCell"/>
</dbReference>
<organism evidence="16 17">
    <name type="scientific">Dyella marensis</name>
    <dbReference type="NCBI Taxonomy" id="500610"/>
    <lineage>
        <taxon>Bacteria</taxon>
        <taxon>Pseudomonadati</taxon>
        <taxon>Pseudomonadota</taxon>
        <taxon>Gammaproteobacteria</taxon>
        <taxon>Lysobacterales</taxon>
        <taxon>Rhodanobacteraceae</taxon>
        <taxon>Dyella</taxon>
    </lineage>
</organism>
<keyword evidence="6 15" id="KW-0997">Cell inner membrane</keyword>
<comment type="subcellular location">
    <subcellularLocation>
        <location evidence="1 15">Cell inner membrane</location>
        <topology evidence="1 15">Peripheral membrane protein</topology>
        <orientation evidence="1 15">Cytoplasmic side</orientation>
    </subcellularLocation>
</comment>
<evidence type="ECO:0000256" key="6">
    <source>
        <dbReference type="ARBA" id="ARBA00022519"/>
    </source>
</evidence>
<keyword evidence="9 15" id="KW-0418">Kinase</keyword>
<dbReference type="Proteomes" id="UP000199477">
    <property type="component" value="Unassembled WGS sequence"/>
</dbReference>
<comment type="similarity">
    <text evidence="3 15">Belongs to the protein kinase superfamily. KdkA/RfaP family.</text>
</comment>
<dbReference type="GO" id="GO:0016301">
    <property type="term" value="F:kinase activity"/>
    <property type="evidence" value="ECO:0007669"/>
    <property type="project" value="UniProtKB-KW"/>
</dbReference>
<comment type="pathway">
    <text evidence="2 15">Bacterial outer membrane biogenesis; LPS core biosynthesis.</text>
</comment>
<dbReference type="RefSeq" id="WP_026634468.1">
    <property type="nucleotide sequence ID" value="NZ_FONH01000001.1"/>
</dbReference>
<evidence type="ECO:0000256" key="7">
    <source>
        <dbReference type="ARBA" id="ARBA00022679"/>
    </source>
</evidence>
<dbReference type="EMBL" id="FONH01000001">
    <property type="protein sequence ID" value="SFE13506.1"/>
    <property type="molecule type" value="Genomic_DNA"/>
</dbReference>
<evidence type="ECO:0000256" key="11">
    <source>
        <dbReference type="ARBA" id="ARBA00022985"/>
    </source>
</evidence>
<dbReference type="UniPathway" id="UPA00958"/>
<evidence type="ECO:0000256" key="12">
    <source>
        <dbReference type="ARBA" id="ARBA00023136"/>
    </source>
</evidence>
<evidence type="ECO:0000256" key="10">
    <source>
        <dbReference type="ARBA" id="ARBA00022840"/>
    </source>
</evidence>
<dbReference type="Pfam" id="PF06293">
    <property type="entry name" value="Kdo"/>
    <property type="match status" value="1"/>
</dbReference>
<keyword evidence="5 15" id="KW-1003">Cell membrane</keyword>
<dbReference type="GO" id="GO:0005524">
    <property type="term" value="F:ATP binding"/>
    <property type="evidence" value="ECO:0007669"/>
    <property type="project" value="UniProtKB-UniRule"/>
</dbReference>
<comment type="function">
    <text evidence="15">Catalyzes the ATP-dependent phosphorylation of the 3-deoxy-D-manno-octulosonic acid (Kdo) residue in Kdo-lipid IV(A) at the 4-OH position.</text>
</comment>
<reference evidence="17" key="1">
    <citation type="submission" date="2016-10" db="EMBL/GenBank/DDBJ databases">
        <authorList>
            <person name="Varghese N."/>
            <person name="Submissions S."/>
        </authorList>
    </citation>
    <scope>NUCLEOTIDE SEQUENCE [LARGE SCALE GENOMIC DNA]</scope>
    <source>
        <strain evidence="17">UNC178MFTsu3.1</strain>
    </source>
</reference>
<dbReference type="EC" id="2.7.1.166" evidence="4 15"/>
<evidence type="ECO:0000313" key="16">
    <source>
        <dbReference type="EMBL" id="SFE13506.1"/>
    </source>
</evidence>
<evidence type="ECO:0000256" key="9">
    <source>
        <dbReference type="ARBA" id="ARBA00022777"/>
    </source>
</evidence>
<dbReference type="GO" id="GO:0009244">
    <property type="term" value="P:lipopolysaccharide core region biosynthetic process"/>
    <property type="evidence" value="ECO:0007669"/>
    <property type="project" value="UniProtKB-UniRule"/>
</dbReference>
<feature type="active site" evidence="15">
    <location>
        <position position="170"/>
    </location>
</feature>
<evidence type="ECO:0000256" key="15">
    <source>
        <dbReference type="HAMAP-Rule" id="MF_00521"/>
    </source>
</evidence>
<evidence type="ECO:0000256" key="14">
    <source>
        <dbReference type="ARBA" id="ARBA00034417"/>
    </source>
</evidence>
<dbReference type="HAMAP" id="MF_00521">
    <property type="entry name" value="KDO_kinase"/>
    <property type="match status" value="1"/>
</dbReference>
<dbReference type="InterPro" id="IPR022826">
    <property type="entry name" value="KDO_kinase"/>
</dbReference>
<evidence type="ECO:0000256" key="4">
    <source>
        <dbReference type="ARBA" id="ARBA00011988"/>
    </source>
</evidence>
<keyword evidence="11 15" id="KW-0448">Lipopolysaccharide biosynthesis</keyword>
<accession>A0A1I1Y1Q6</accession>
<comment type="catalytic activity">
    <reaction evidence="14 15">
        <text>an alpha-Kdo-(2-&gt;6)-lipid IVA + ATP = a 4-O-phospho-alpha-Kdo-(2-&gt;6)-lipid IVA + ADP + H(+)</text>
        <dbReference type="Rhea" id="RHEA:74271"/>
        <dbReference type="ChEBI" id="CHEBI:15378"/>
        <dbReference type="ChEBI" id="CHEBI:30616"/>
        <dbReference type="ChEBI" id="CHEBI:176428"/>
        <dbReference type="ChEBI" id="CHEBI:193140"/>
        <dbReference type="ChEBI" id="CHEBI:456216"/>
        <dbReference type="EC" id="2.7.1.166"/>
    </reaction>
</comment>
<keyword evidence="12 15" id="KW-0472">Membrane</keyword>
<keyword evidence="10 15" id="KW-0067">ATP-binding</keyword>
<dbReference type="AlphaFoldDB" id="A0A1I1Y1Q6"/>
<dbReference type="Gene3D" id="1.10.510.10">
    <property type="entry name" value="Transferase(Phosphotransferase) domain 1"/>
    <property type="match status" value="1"/>
</dbReference>
<dbReference type="GO" id="GO:0016773">
    <property type="term" value="F:phosphotransferase activity, alcohol group as acceptor"/>
    <property type="evidence" value="ECO:0007669"/>
    <property type="project" value="UniProtKB-UniRule"/>
</dbReference>
<keyword evidence="8 15" id="KW-0547">Nucleotide-binding</keyword>
<evidence type="ECO:0000256" key="2">
    <source>
        <dbReference type="ARBA" id="ARBA00004713"/>
    </source>
</evidence>
<protein>
    <recommendedName>
        <fullName evidence="13 15">3-deoxy-D-manno-octulosonic acid kinase</fullName>
        <shortName evidence="15">Kdo kinase</shortName>
        <ecNumber evidence="4 15">2.7.1.166</ecNumber>
    </recommendedName>
</protein>
<dbReference type="InterPro" id="IPR011009">
    <property type="entry name" value="Kinase-like_dom_sf"/>
</dbReference>
<evidence type="ECO:0000256" key="3">
    <source>
        <dbReference type="ARBA" id="ARBA00010327"/>
    </source>
</evidence>